<name>A0ABW8LG96_9ACTN</name>
<gene>
    <name evidence="5" type="ORF">ACI2L5_02285</name>
</gene>
<protein>
    <submittedName>
        <fullName evidence="5">LacI family DNA-binding transcriptional regulator</fullName>
    </submittedName>
</protein>
<evidence type="ECO:0000313" key="5">
    <source>
        <dbReference type="EMBL" id="MFK4263755.1"/>
    </source>
</evidence>
<evidence type="ECO:0000313" key="6">
    <source>
        <dbReference type="Proteomes" id="UP001620295"/>
    </source>
</evidence>
<dbReference type="PANTHER" id="PTHR30146:SF153">
    <property type="entry name" value="LACTOSE OPERON REPRESSOR"/>
    <property type="match status" value="1"/>
</dbReference>
<evidence type="ECO:0000256" key="2">
    <source>
        <dbReference type="ARBA" id="ARBA00023125"/>
    </source>
</evidence>
<proteinExistence type="predicted"/>
<dbReference type="InterPro" id="IPR028082">
    <property type="entry name" value="Peripla_BP_I"/>
</dbReference>
<dbReference type="PROSITE" id="PS50932">
    <property type="entry name" value="HTH_LACI_2"/>
    <property type="match status" value="1"/>
</dbReference>
<keyword evidence="2 5" id="KW-0238">DNA-binding</keyword>
<dbReference type="CDD" id="cd01392">
    <property type="entry name" value="HTH_LacI"/>
    <property type="match status" value="1"/>
</dbReference>
<dbReference type="InterPro" id="IPR000843">
    <property type="entry name" value="HTH_LacI"/>
</dbReference>
<accession>A0ABW8LG96</accession>
<keyword evidence="6" id="KW-1185">Reference proteome</keyword>
<keyword evidence="1" id="KW-0805">Transcription regulation</keyword>
<dbReference type="Gene3D" id="3.40.50.2300">
    <property type="match status" value="2"/>
</dbReference>
<dbReference type="Gene3D" id="1.10.260.40">
    <property type="entry name" value="lambda repressor-like DNA-binding domains"/>
    <property type="match status" value="1"/>
</dbReference>
<dbReference type="SMART" id="SM00354">
    <property type="entry name" value="HTH_LACI"/>
    <property type="match status" value="1"/>
</dbReference>
<dbReference type="RefSeq" id="WP_358703447.1">
    <property type="nucleotide sequence ID" value="NZ_JBFACG010000010.1"/>
</dbReference>
<sequence>MSVRTAVRMTTVAQAANVSQSAVSKVLNGRPGVSAEVRQRVLDAVRTTGYEWRRRGPRRGSVEVVFGCVVSAVNAPLLRGLSRVLRSSGRALTVNHADDDGDWLDPLLAHRPGGVVLVLSPVPPTVADRLARSRVPTVVLDTIGDAPPGMNTVGATQWRGGWLAARHLTGLGHQRIALLSGPLELTCCRARFGGYLAALRDAGIRPDRDLIRVVPFQTEPARRAAHALLDLWSAPTAFVTGNDLQGLGVIEACVERGLRVPEDVSVVGYDDIDAAASAAPALTTVRQPFEAMAAESIRVLDAVTDDPGLAPIRLDMSVDLVVRKSTGPVRTG</sequence>
<keyword evidence="3" id="KW-0804">Transcription</keyword>
<dbReference type="InterPro" id="IPR010982">
    <property type="entry name" value="Lambda_DNA-bd_dom_sf"/>
</dbReference>
<dbReference type="SUPFAM" id="SSF53822">
    <property type="entry name" value="Periplasmic binding protein-like I"/>
    <property type="match status" value="1"/>
</dbReference>
<dbReference type="Proteomes" id="UP001620295">
    <property type="component" value="Unassembled WGS sequence"/>
</dbReference>
<dbReference type="InterPro" id="IPR046335">
    <property type="entry name" value="LacI/GalR-like_sensor"/>
</dbReference>
<dbReference type="GO" id="GO:0003677">
    <property type="term" value="F:DNA binding"/>
    <property type="evidence" value="ECO:0007669"/>
    <property type="project" value="UniProtKB-KW"/>
</dbReference>
<dbReference type="Pfam" id="PF13377">
    <property type="entry name" value="Peripla_BP_3"/>
    <property type="match status" value="1"/>
</dbReference>
<evidence type="ECO:0000256" key="3">
    <source>
        <dbReference type="ARBA" id="ARBA00023163"/>
    </source>
</evidence>
<evidence type="ECO:0000256" key="1">
    <source>
        <dbReference type="ARBA" id="ARBA00023015"/>
    </source>
</evidence>
<organism evidence="5 6">
    <name type="scientific">Streptomyces milbemycinicus</name>
    <dbReference type="NCBI Taxonomy" id="476552"/>
    <lineage>
        <taxon>Bacteria</taxon>
        <taxon>Bacillati</taxon>
        <taxon>Actinomycetota</taxon>
        <taxon>Actinomycetes</taxon>
        <taxon>Kitasatosporales</taxon>
        <taxon>Streptomycetaceae</taxon>
        <taxon>Streptomyces</taxon>
    </lineage>
</organism>
<dbReference type="PANTHER" id="PTHR30146">
    <property type="entry name" value="LACI-RELATED TRANSCRIPTIONAL REPRESSOR"/>
    <property type="match status" value="1"/>
</dbReference>
<feature type="domain" description="HTH lacI-type" evidence="4">
    <location>
        <begin position="7"/>
        <end position="50"/>
    </location>
</feature>
<dbReference type="Pfam" id="PF00356">
    <property type="entry name" value="LacI"/>
    <property type="match status" value="1"/>
</dbReference>
<reference evidence="5 6" key="1">
    <citation type="submission" date="2024-11" db="EMBL/GenBank/DDBJ databases">
        <title>The Natural Products Discovery Center: Release of the First 8490 Sequenced Strains for Exploring Actinobacteria Biosynthetic Diversity.</title>
        <authorList>
            <person name="Kalkreuter E."/>
            <person name="Kautsar S.A."/>
            <person name="Yang D."/>
            <person name="Bader C.D."/>
            <person name="Teijaro C.N."/>
            <person name="Fluegel L."/>
            <person name="Davis C.M."/>
            <person name="Simpson J.R."/>
            <person name="Lauterbach L."/>
            <person name="Steele A.D."/>
            <person name="Gui C."/>
            <person name="Meng S."/>
            <person name="Li G."/>
            <person name="Viehrig K."/>
            <person name="Ye F."/>
            <person name="Su P."/>
            <person name="Kiefer A.F."/>
            <person name="Nichols A."/>
            <person name="Cepeda A.J."/>
            <person name="Yan W."/>
            <person name="Fan B."/>
            <person name="Jiang Y."/>
            <person name="Adhikari A."/>
            <person name="Zheng C.-J."/>
            <person name="Schuster L."/>
            <person name="Cowan T.M."/>
            <person name="Smanski M.J."/>
            <person name="Chevrette M.G."/>
            <person name="De Carvalho L.P.S."/>
            <person name="Shen B."/>
        </authorList>
    </citation>
    <scope>NUCLEOTIDE SEQUENCE [LARGE SCALE GENOMIC DNA]</scope>
    <source>
        <strain evidence="5 6">NPDC020863</strain>
    </source>
</reference>
<comment type="caution">
    <text evidence="5">The sequence shown here is derived from an EMBL/GenBank/DDBJ whole genome shotgun (WGS) entry which is preliminary data.</text>
</comment>
<evidence type="ECO:0000259" key="4">
    <source>
        <dbReference type="PROSITE" id="PS50932"/>
    </source>
</evidence>
<dbReference type="EMBL" id="JBJDQH010000001">
    <property type="protein sequence ID" value="MFK4263755.1"/>
    <property type="molecule type" value="Genomic_DNA"/>
</dbReference>
<dbReference type="SUPFAM" id="SSF47413">
    <property type="entry name" value="lambda repressor-like DNA-binding domains"/>
    <property type="match status" value="1"/>
</dbReference>